<evidence type="ECO:0000313" key="4">
    <source>
        <dbReference type="Proteomes" id="UP000176944"/>
    </source>
</evidence>
<organism evidence="3 4">
    <name type="scientific">Moorena producens (strain JHB)</name>
    <dbReference type="NCBI Taxonomy" id="1454205"/>
    <lineage>
        <taxon>Bacteria</taxon>
        <taxon>Bacillati</taxon>
        <taxon>Cyanobacteriota</taxon>
        <taxon>Cyanophyceae</taxon>
        <taxon>Coleofasciculales</taxon>
        <taxon>Coleofasciculaceae</taxon>
        <taxon>Moorena</taxon>
    </lineage>
</organism>
<feature type="transmembrane region" description="Helical" evidence="1">
    <location>
        <begin position="248"/>
        <end position="265"/>
    </location>
</feature>
<feature type="transmembrane region" description="Helical" evidence="1">
    <location>
        <begin position="277"/>
        <end position="296"/>
    </location>
</feature>
<feature type="transmembrane region" description="Helical" evidence="1">
    <location>
        <begin position="219"/>
        <end position="236"/>
    </location>
</feature>
<dbReference type="GO" id="GO:0016747">
    <property type="term" value="F:acyltransferase activity, transferring groups other than amino-acyl groups"/>
    <property type="evidence" value="ECO:0007669"/>
    <property type="project" value="InterPro"/>
</dbReference>
<dbReference type="PANTHER" id="PTHR23028:SF131">
    <property type="entry name" value="BLR2367 PROTEIN"/>
    <property type="match status" value="1"/>
</dbReference>
<protein>
    <submittedName>
        <fullName evidence="3">Acyltransferase</fullName>
    </submittedName>
</protein>
<feature type="transmembrane region" description="Helical" evidence="1">
    <location>
        <begin position="12"/>
        <end position="30"/>
    </location>
</feature>
<dbReference type="InterPro" id="IPR002656">
    <property type="entry name" value="Acyl_transf_3_dom"/>
</dbReference>
<evidence type="ECO:0000256" key="1">
    <source>
        <dbReference type="SAM" id="Phobius"/>
    </source>
</evidence>
<dbReference type="Proteomes" id="UP000176944">
    <property type="component" value="Chromosome"/>
</dbReference>
<dbReference type="AlphaFoldDB" id="A0A1D9G1E3"/>
<dbReference type="PANTHER" id="PTHR23028">
    <property type="entry name" value="ACETYLTRANSFERASE"/>
    <property type="match status" value="1"/>
</dbReference>
<feature type="transmembrane region" description="Helical" evidence="1">
    <location>
        <begin position="162"/>
        <end position="184"/>
    </location>
</feature>
<feature type="transmembrane region" description="Helical" evidence="1">
    <location>
        <begin position="130"/>
        <end position="155"/>
    </location>
</feature>
<gene>
    <name evidence="3" type="ORF">BJP36_17505</name>
</gene>
<sequence length="355" mass="40076">MSKSKQLKLIQVFRGIAALLVVLVHGDLIFNQNLNRDFLFDIFAFGGSGVDFFFVLSGFIIFYIHKKDIQNPSRLKSFVLKRLVRIYPIYWVVLTGKLIASFMFDYSSTHQGNFGEIIKAFILFPQDREILSSSFIGVSWTLTFEVFFYILFSFLIWVKPKLLVPSITVWILATLLTFFGFISFPEDQATIQLVFNELNLEFILGCLAAYILSRHKINHGLYLICLGCFLYTISAINTNYGLVSVSDVIAFGIPSTILIIGSVSLELSKNIDVNPLLMILGDASYSIYLIHGFVMNNSTKILVNNLGLKIFLANSITLSIFAIFNAVIAVAVGCIVYFYIEKPIISRLRPLLVKN</sequence>
<feature type="transmembrane region" description="Helical" evidence="1">
    <location>
        <begin position="84"/>
        <end position="104"/>
    </location>
</feature>
<reference evidence="4" key="1">
    <citation type="submission" date="2016-10" db="EMBL/GenBank/DDBJ databases">
        <title>Comparative genomics uncovers the prolific and rare metabolic potential of the cyanobacterial genus Moorea.</title>
        <authorList>
            <person name="Leao T."/>
            <person name="Castelao G."/>
            <person name="Korobeynikov A."/>
            <person name="Monroe E.A."/>
            <person name="Podell S."/>
            <person name="Glukhov E."/>
            <person name="Allen E."/>
            <person name="Gerwick W.H."/>
            <person name="Gerwick L."/>
        </authorList>
    </citation>
    <scope>NUCLEOTIDE SEQUENCE [LARGE SCALE GENOMIC DNA]</scope>
    <source>
        <strain evidence="4">JHB</strain>
    </source>
</reference>
<keyword evidence="3" id="KW-0808">Transferase</keyword>
<feature type="transmembrane region" description="Helical" evidence="1">
    <location>
        <begin position="316"/>
        <end position="340"/>
    </location>
</feature>
<dbReference type="Pfam" id="PF01757">
    <property type="entry name" value="Acyl_transf_3"/>
    <property type="match status" value="1"/>
</dbReference>
<dbReference type="GO" id="GO:0016020">
    <property type="term" value="C:membrane"/>
    <property type="evidence" value="ECO:0007669"/>
    <property type="project" value="TreeGrafter"/>
</dbReference>
<accession>A0A1D9G1E3</accession>
<keyword evidence="1" id="KW-0812">Transmembrane</keyword>
<feature type="transmembrane region" description="Helical" evidence="1">
    <location>
        <begin position="190"/>
        <end position="212"/>
    </location>
</feature>
<keyword evidence="3" id="KW-0012">Acyltransferase</keyword>
<feature type="transmembrane region" description="Helical" evidence="1">
    <location>
        <begin position="42"/>
        <end position="64"/>
    </location>
</feature>
<evidence type="ECO:0000259" key="2">
    <source>
        <dbReference type="Pfam" id="PF01757"/>
    </source>
</evidence>
<proteinExistence type="predicted"/>
<evidence type="ECO:0000313" key="3">
    <source>
        <dbReference type="EMBL" id="AOY81439.1"/>
    </source>
</evidence>
<keyword evidence="1" id="KW-0472">Membrane</keyword>
<name>A0A1D9G1E3_MOOP1</name>
<dbReference type="GO" id="GO:0000271">
    <property type="term" value="P:polysaccharide biosynthetic process"/>
    <property type="evidence" value="ECO:0007669"/>
    <property type="project" value="TreeGrafter"/>
</dbReference>
<dbReference type="EMBL" id="CP017708">
    <property type="protein sequence ID" value="AOY81439.1"/>
    <property type="molecule type" value="Genomic_DNA"/>
</dbReference>
<feature type="domain" description="Acyltransferase 3" evidence="2">
    <location>
        <begin position="10"/>
        <end position="335"/>
    </location>
</feature>
<dbReference type="InterPro" id="IPR050879">
    <property type="entry name" value="Acyltransferase_3"/>
</dbReference>
<keyword evidence="1" id="KW-1133">Transmembrane helix</keyword>